<evidence type="ECO:0000313" key="1">
    <source>
        <dbReference type="EMBL" id="WWC92875.1"/>
    </source>
</evidence>
<proteinExistence type="predicted"/>
<dbReference type="GeneID" id="91098505"/>
<protein>
    <submittedName>
        <fullName evidence="1">Uncharacterized protein</fullName>
    </submittedName>
</protein>
<name>A0AAX4K5M1_9TREE</name>
<reference evidence="1 2" key="1">
    <citation type="submission" date="2024-01" db="EMBL/GenBank/DDBJ databases">
        <title>Comparative genomics of Cryptococcus and Kwoniella reveals pathogenesis evolution and contrasting modes of karyotype evolution via chromosome fusion or intercentromeric recombination.</title>
        <authorList>
            <person name="Coelho M.A."/>
            <person name="David-Palma M."/>
            <person name="Shea T."/>
            <person name="Bowers K."/>
            <person name="McGinley-Smith S."/>
            <person name="Mohammad A.W."/>
            <person name="Gnirke A."/>
            <person name="Yurkov A.M."/>
            <person name="Nowrousian M."/>
            <person name="Sun S."/>
            <person name="Cuomo C.A."/>
            <person name="Heitman J."/>
        </authorList>
    </citation>
    <scope>NUCLEOTIDE SEQUENCE [LARGE SCALE GENOMIC DNA]</scope>
    <source>
        <strain evidence="1 2">CBS 6074</strain>
    </source>
</reference>
<dbReference type="EMBL" id="CP144108">
    <property type="protein sequence ID" value="WWC92875.1"/>
    <property type="molecule type" value="Genomic_DNA"/>
</dbReference>
<sequence>MSSNRSNNDAQQSISIPLTFFDTKSGKTISYESFAPIGESFKMTISYSSRNPINPNLGSKNRTEEWLRQSATIKHISTPFNCKLFMMTDGEEEEDYCVMGKGECYVEDESKLIDLDVISVLEDLINQKLLSEISEFSVLLKPIPSNSST</sequence>
<accession>A0AAX4K5M1</accession>
<dbReference type="RefSeq" id="XP_066079637.1">
    <property type="nucleotide sequence ID" value="XM_066223540.1"/>
</dbReference>
<keyword evidence="2" id="KW-1185">Reference proteome</keyword>
<evidence type="ECO:0000313" key="2">
    <source>
        <dbReference type="Proteomes" id="UP001355207"/>
    </source>
</evidence>
<gene>
    <name evidence="1" type="ORF">L201_007837</name>
</gene>
<organism evidence="1 2">
    <name type="scientific">Kwoniella dendrophila CBS 6074</name>
    <dbReference type="NCBI Taxonomy" id="1295534"/>
    <lineage>
        <taxon>Eukaryota</taxon>
        <taxon>Fungi</taxon>
        <taxon>Dikarya</taxon>
        <taxon>Basidiomycota</taxon>
        <taxon>Agaricomycotina</taxon>
        <taxon>Tremellomycetes</taxon>
        <taxon>Tremellales</taxon>
        <taxon>Cryptococcaceae</taxon>
        <taxon>Kwoniella</taxon>
    </lineage>
</organism>
<dbReference type="AlphaFoldDB" id="A0AAX4K5M1"/>
<dbReference type="Proteomes" id="UP001355207">
    <property type="component" value="Chromosome 11"/>
</dbReference>